<evidence type="ECO:0000259" key="7">
    <source>
        <dbReference type="Pfam" id="PF00361"/>
    </source>
</evidence>
<feature type="transmembrane region" description="Helical" evidence="5">
    <location>
        <begin position="418"/>
        <end position="438"/>
    </location>
</feature>
<protein>
    <recommendedName>
        <fullName evidence="5">NADH-quinone oxidoreductase subunit N</fullName>
        <ecNumber evidence="5">7.1.1.-</ecNumber>
    </recommendedName>
    <alternativeName>
        <fullName evidence="5">NADH dehydrogenase I subunit N</fullName>
    </alternativeName>
    <alternativeName>
        <fullName evidence="5">NDH-1 subunit N</fullName>
    </alternativeName>
</protein>
<comment type="catalytic activity">
    <reaction evidence="5">
        <text>a quinone + NADH + 5 H(+)(in) = a quinol + NAD(+) + 4 H(+)(out)</text>
        <dbReference type="Rhea" id="RHEA:57888"/>
        <dbReference type="ChEBI" id="CHEBI:15378"/>
        <dbReference type="ChEBI" id="CHEBI:24646"/>
        <dbReference type="ChEBI" id="CHEBI:57540"/>
        <dbReference type="ChEBI" id="CHEBI:57945"/>
        <dbReference type="ChEBI" id="CHEBI:132124"/>
    </reaction>
</comment>
<keyword evidence="3 5" id="KW-1133">Transmembrane helix</keyword>
<accession>A0ABS9K925</accession>
<feature type="transmembrane region" description="Helical" evidence="5">
    <location>
        <begin position="205"/>
        <end position="230"/>
    </location>
</feature>
<feature type="transmembrane region" description="Helical" evidence="5">
    <location>
        <begin position="341"/>
        <end position="362"/>
    </location>
</feature>
<keyword evidence="5" id="KW-0874">Quinone</keyword>
<feature type="transmembrane region" description="Helical" evidence="5">
    <location>
        <begin position="38"/>
        <end position="56"/>
    </location>
</feature>
<name>A0ABS9K925_9BACT</name>
<feature type="domain" description="NADH:quinone oxidoreductase/Mrp antiporter transmembrane" evidence="7">
    <location>
        <begin position="126"/>
        <end position="433"/>
    </location>
</feature>
<dbReference type="InterPro" id="IPR001750">
    <property type="entry name" value="ND/Mrp_TM"/>
</dbReference>
<reference evidence="8" key="1">
    <citation type="submission" date="2022-01" db="EMBL/GenBank/DDBJ databases">
        <authorList>
            <person name="Wang Y."/>
        </authorList>
    </citation>
    <scope>NUCLEOTIDE SEQUENCE</scope>
    <source>
        <strain evidence="8">WB101</strain>
    </source>
</reference>
<comment type="subunit">
    <text evidence="5">NDH-1 is composed of 14 different subunits. Subunits NuoA, H, J, K, L, M, N constitute the membrane sector of the complex.</text>
</comment>
<evidence type="ECO:0000313" key="8">
    <source>
        <dbReference type="EMBL" id="MCG2587355.1"/>
    </source>
</evidence>
<dbReference type="Pfam" id="PF00361">
    <property type="entry name" value="Proton_antipo_M"/>
    <property type="match status" value="1"/>
</dbReference>
<dbReference type="InterPro" id="IPR010096">
    <property type="entry name" value="NADH-Q_OxRdtase_suN/2"/>
</dbReference>
<comment type="function">
    <text evidence="5">NDH-1 shuttles electrons from NADH, via FMN and iron-sulfur (Fe-S) centers, to quinones in the respiratory chain. The immediate electron acceptor for the enzyme in this species is believed to be ubiquinone. Couples the redox reaction to proton translocation (for every two electrons transferred, four hydrogen ions are translocated across the cytoplasmic membrane), and thus conserves the redox energy in a proton gradient.</text>
</comment>
<evidence type="ECO:0000256" key="4">
    <source>
        <dbReference type="ARBA" id="ARBA00023136"/>
    </source>
</evidence>
<dbReference type="Proteomes" id="UP001165366">
    <property type="component" value="Unassembled WGS sequence"/>
</dbReference>
<feature type="transmembrane region" description="Helical" evidence="5">
    <location>
        <begin position="12"/>
        <end position="31"/>
    </location>
</feature>
<comment type="caution">
    <text evidence="8">The sequence shown here is derived from an EMBL/GenBank/DDBJ whole genome shotgun (WGS) entry which is preliminary data.</text>
</comment>
<dbReference type="RefSeq" id="WP_237852193.1">
    <property type="nucleotide sequence ID" value="NZ_JAKLWS010000001.1"/>
</dbReference>
<reference evidence="8" key="2">
    <citation type="submission" date="2024-05" db="EMBL/GenBank/DDBJ databases">
        <title>Rhodohalobacter halophilus gen. nov., sp. nov., a moderately halophilic member of the family Balneolaceae.</title>
        <authorList>
            <person name="Xia J."/>
        </authorList>
    </citation>
    <scope>NUCLEOTIDE SEQUENCE</scope>
    <source>
        <strain evidence="8">WB101</strain>
    </source>
</reference>
<proteinExistence type="inferred from homology"/>
<comment type="similarity">
    <text evidence="5">Belongs to the complex I subunit 2 family.</text>
</comment>
<dbReference type="NCBIfam" id="TIGR01770">
    <property type="entry name" value="NDH_I_N"/>
    <property type="match status" value="1"/>
</dbReference>
<dbReference type="PANTHER" id="PTHR22773">
    <property type="entry name" value="NADH DEHYDROGENASE"/>
    <property type="match status" value="1"/>
</dbReference>
<organism evidence="8 9">
    <name type="scientific">Rhodohalobacter sulfatireducens</name>
    <dbReference type="NCBI Taxonomy" id="2911366"/>
    <lineage>
        <taxon>Bacteria</taxon>
        <taxon>Pseudomonadati</taxon>
        <taxon>Balneolota</taxon>
        <taxon>Balneolia</taxon>
        <taxon>Balneolales</taxon>
        <taxon>Balneolaceae</taxon>
        <taxon>Rhodohalobacter</taxon>
    </lineage>
</organism>
<feature type="transmembrane region" description="Helical" evidence="5">
    <location>
        <begin position="465"/>
        <end position="484"/>
    </location>
</feature>
<dbReference type="HAMAP" id="MF_00445">
    <property type="entry name" value="NDH1_NuoN_1"/>
    <property type="match status" value="1"/>
</dbReference>
<dbReference type="PRINTS" id="PR01434">
    <property type="entry name" value="NADHDHGNASE5"/>
</dbReference>
<keyword evidence="2 5" id="KW-0812">Transmembrane</keyword>
<feature type="transmembrane region" description="Helical" evidence="5">
    <location>
        <begin position="315"/>
        <end position="335"/>
    </location>
</feature>
<dbReference type="EC" id="7.1.1.-" evidence="5"/>
<feature type="transmembrane region" description="Helical" evidence="5">
    <location>
        <begin position="242"/>
        <end position="263"/>
    </location>
</feature>
<keyword evidence="5" id="KW-0520">NAD</keyword>
<feature type="transmembrane region" description="Helical" evidence="5">
    <location>
        <begin position="163"/>
        <end position="185"/>
    </location>
</feature>
<keyword evidence="4 5" id="KW-0472">Membrane</keyword>
<evidence type="ECO:0000256" key="6">
    <source>
        <dbReference type="RuleBase" id="RU000320"/>
    </source>
</evidence>
<keyword evidence="5" id="KW-1278">Translocase</keyword>
<feature type="transmembrane region" description="Helical" evidence="5">
    <location>
        <begin position="283"/>
        <end position="303"/>
    </location>
</feature>
<keyword evidence="9" id="KW-1185">Reference proteome</keyword>
<sequence>MIEQALHSISQFYPEIVIILTLCVIIVADLIIKSDKPVTGWIMLGGLVISGITILFQAGQNGSFFYNMVVVDPFAVFFKLLLVLAGIFVVLFSLQSKELDSYYTRKGEYYMLLSGMMLGMMLMVSSTNLLMIYIAFEVTSISSYVLVGFTKKETDSAEASTKYIIYGAVSSGIMLYGISILIGFTGATDLAAINDALQNRADIPMILNISILMILVGMGFKIAVVPFHFWAPDVYEGAPITITAILAVASKTAALGLLIRFFSVSFIDSNGLTATGIWQTIEGIHWTTLLGGMAALAMIVGNLTALRQDNIKRMLAYSSIAHAGYLLMGVVILAQEGLASIMLYLFIYLFMNLGAFYVAMLFSNSIQTESIEKYKGLGFRAPLESIAMTIFLVSLTGIPPTGGFVAKLYIFSAAISGGWIWLVTIAGITTVISLFYYIRVVKNMFFYKPESNEGIIQFDLPSKTILLILLVPILLFGIYFSPILEFAKNSVQIFGM</sequence>
<feature type="transmembrane region" description="Helical" evidence="5">
    <location>
        <begin position="107"/>
        <end position="124"/>
    </location>
</feature>
<evidence type="ECO:0000256" key="5">
    <source>
        <dbReference type="HAMAP-Rule" id="MF_00445"/>
    </source>
</evidence>
<keyword evidence="5" id="KW-1003">Cell membrane</keyword>
<keyword evidence="5" id="KW-0830">Ubiquinone</keyword>
<feature type="transmembrane region" description="Helical" evidence="5">
    <location>
        <begin position="383"/>
        <end position="406"/>
    </location>
</feature>
<comment type="subcellular location">
    <subcellularLocation>
        <location evidence="5">Cell membrane</location>
        <topology evidence="5">Multi-pass membrane protein</topology>
    </subcellularLocation>
    <subcellularLocation>
        <location evidence="1">Endomembrane system</location>
        <topology evidence="1">Multi-pass membrane protein</topology>
    </subcellularLocation>
    <subcellularLocation>
        <location evidence="6">Membrane</location>
        <topology evidence="6">Multi-pass membrane protein</topology>
    </subcellularLocation>
</comment>
<gene>
    <name evidence="5" type="primary">nuoN</name>
    <name evidence="8" type="ORF">L6773_02170</name>
</gene>
<evidence type="ECO:0000256" key="2">
    <source>
        <dbReference type="ARBA" id="ARBA00022692"/>
    </source>
</evidence>
<feature type="transmembrane region" description="Helical" evidence="5">
    <location>
        <begin position="76"/>
        <end position="95"/>
    </location>
</feature>
<evidence type="ECO:0000256" key="1">
    <source>
        <dbReference type="ARBA" id="ARBA00004127"/>
    </source>
</evidence>
<evidence type="ECO:0000313" key="9">
    <source>
        <dbReference type="Proteomes" id="UP001165366"/>
    </source>
</evidence>
<dbReference type="EMBL" id="JAKLWS010000001">
    <property type="protein sequence ID" value="MCG2587355.1"/>
    <property type="molecule type" value="Genomic_DNA"/>
</dbReference>
<keyword evidence="5" id="KW-0813">Transport</keyword>
<evidence type="ECO:0000256" key="3">
    <source>
        <dbReference type="ARBA" id="ARBA00022989"/>
    </source>
</evidence>
<feature type="transmembrane region" description="Helical" evidence="5">
    <location>
        <begin position="130"/>
        <end position="151"/>
    </location>
</feature>